<dbReference type="STRING" id="1314781.A0A165GKI5"/>
<dbReference type="AlphaFoldDB" id="A0A165GKI5"/>
<dbReference type="PANTHER" id="PTHR44329:SF298">
    <property type="entry name" value="MIXED LINEAGE KINASE DOMAIN-LIKE PROTEIN"/>
    <property type="match status" value="1"/>
</dbReference>
<evidence type="ECO:0000256" key="2">
    <source>
        <dbReference type="ARBA" id="ARBA00022741"/>
    </source>
</evidence>
<protein>
    <submittedName>
        <fullName evidence="6">Kinase-like protein</fullName>
    </submittedName>
</protein>
<dbReference type="InterPro" id="IPR011009">
    <property type="entry name" value="Kinase-like_dom_sf"/>
</dbReference>
<dbReference type="InterPro" id="IPR001245">
    <property type="entry name" value="Ser-Thr/Tyr_kinase_cat_dom"/>
</dbReference>
<keyword evidence="6" id="KW-0808">Transferase</keyword>
<evidence type="ECO:0000313" key="7">
    <source>
        <dbReference type="Proteomes" id="UP000077266"/>
    </source>
</evidence>
<dbReference type="SUPFAM" id="SSF49879">
    <property type="entry name" value="SMAD/FHA domain"/>
    <property type="match status" value="1"/>
</dbReference>
<comment type="similarity">
    <text evidence="1">Belongs to the protein kinase superfamily. CAMK Ser/Thr protein kinase family. CHEK2 subfamily.</text>
</comment>
<dbReference type="Pfam" id="PF07714">
    <property type="entry name" value="PK_Tyr_Ser-Thr"/>
    <property type="match status" value="1"/>
</dbReference>
<dbReference type="PROSITE" id="PS00108">
    <property type="entry name" value="PROTEIN_KINASE_ST"/>
    <property type="match status" value="1"/>
</dbReference>
<dbReference type="Proteomes" id="UP000077266">
    <property type="component" value="Unassembled WGS sequence"/>
</dbReference>
<dbReference type="InterPro" id="IPR000253">
    <property type="entry name" value="FHA_dom"/>
</dbReference>
<organism evidence="6 7">
    <name type="scientific">Exidia glandulosa HHB12029</name>
    <dbReference type="NCBI Taxonomy" id="1314781"/>
    <lineage>
        <taxon>Eukaryota</taxon>
        <taxon>Fungi</taxon>
        <taxon>Dikarya</taxon>
        <taxon>Basidiomycota</taxon>
        <taxon>Agaricomycotina</taxon>
        <taxon>Agaricomycetes</taxon>
        <taxon>Auriculariales</taxon>
        <taxon>Exidiaceae</taxon>
        <taxon>Exidia</taxon>
    </lineage>
</organism>
<accession>A0A165GKI5</accession>
<keyword evidence="3" id="KW-0067">ATP-binding</keyword>
<evidence type="ECO:0000313" key="6">
    <source>
        <dbReference type="EMBL" id="KZV90655.1"/>
    </source>
</evidence>
<evidence type="ECO:0000256" key="3">
    <source>
        <dbReference type="ARBA" id="ARBA00022840"/>
    </source>
</evidence>
<dbReference type="Gene3D" id="1.10.510.10">
    <property type="entry name" value="Transferase(Phosphotransferase) domain 1"/>
    <property type="match status" value="1"/>
</dbReference>
<dbReference type="Pfam" id="PF00498">
    <property type="entry name" value="FHA"/>
    <property type="match status" value="1"/>
</dbReference>
<dbReference type="SUPFAM" id="SSF56112">
    <property type="entry name" value="Protein kinase-like (PK-like)"/>
    <property type="match status" value="1"/>
</dbReference>
<keyword evidence="6" id="KW-0418">Kinase</keyword>
<reference evidence="6 7" key="1">
    <citation type="journal article" date="2016" name="Mol. Biol. Evol.">
        <title>Comparative Genomics of Early-Diverging Mushroom-Forming Fungi Provides Insights into the Origins of Lignocellulose Decay Capabilities.</title>
        <authorList>
            <person name="Nagy L.G."/>
            <person name="Riley R."/>
            <person name="Tritt A."/>
            <person name="Adam C."/>
            <person name="Daum C."/>
            <person name="Floudas D."/>
            <person name="Sun H."/>
            <person name="Yadav J.S."/>
            <person name="Pangilinan J."/>
            <person name="Larsson K.H."/>
            <person name="Matsuura K."/>
            <person name="Barry K."/>
            <person name="Labutti K."/>
            <person name="Kuo R."/>
            <person name="Ohm R.A."/>
            <person name="Bhattacharya S.S."/>
            <person name="Shirouzu T."/>
            <person name="Yoshinaga Y."/>
            <person name="Martin F.M."/>
            <person name="Grigoriev I.V."/>
            <person name="Hibbett D.S."/>
        </authorList>
    </citation>
    <scope>NUCLEOTIDE SEQUENCE [LARGE SCALE GENOMIC DNA]</scope>
    <source>
        <strain evidence="6 7">HHB12029</strain>
    </source>
</reference>
<dbReference type="SMART" id="SM00220">
    <property type="entry name" value="S_TKc"/>
    <property type="match status" value="1"/>
</dbReference>
<name>A0A165GKI5_EXIGL</name>
<proteinExistence type="inferred from homology"/>
<dbReference type="InterPro" id="IPR000719">
    <property type="entry name" value="Prot_kinase_dom"/>
</dbReference>
<dbReference type="InterPro" id="IPR008984">
    <property type="entry name" value="SMAD_FHA_dom_sf"/>
</dbReference>
<dbReference type="SMART" id="SM00240">
    <property type="entry name" value="FHA"/>
    <property type="match status" value="1"/>
</dbReference>
<evidence type="ECO:0000256" key="1">
    <source>
        <dbReference type="ARBA" id="ARBA00005575"/>
    </source>
</evidence>
<dbReference type="PROSITE" id="PS50011">
    <property type="entry name" value="PROTEIN_KINASE_DOM"/>
    <property type="match status" value="1"/>
</dbReference>
<evidence type="ECO:0000259" key="5">
    <source>
        <dbReference type="PROSITE" id="PS50011"/>
    </source>
</evidence>
<dbReference type="InterPro" id="IPR051681">
    <property type="entry name" value="Ser/Thr_Kinases-Pseudokinases"/>
</dbReference>
<dbReference type="GO" id="GO:0005524">
    <property type="term" value="F:ATP binding"/>
    <property type="evidence" value="ECO:0007669"/>
    <property type="project" value="UniProtKB-KW"/>
</dbReference>
<dbReference type="PANTHER" id="PTHR44329">
    <property type="entry name" value="SERINE/THREONINE-PROTEIN KINASE TNNI3K-RELATED"/>
    <property type="match status" value="1"/>
</dbReference>
<sequence length="525" mass="58231">MEAAATPSLTLQPFEGDSRFQAEVVALDDGPVIIGRSLFKRNNPNFRCEAVSRRHAEVWEYAGQIWIRDLGSSNGTWVNSSDISRRNVPTPLATGDILQLGRSLVEEGRNGRGRRHGKLVARVIVSPGARDYCPPAPIADVEPVAARMIEQWEVQIKRTSLADPARSVVSWRQHQSRIASGPLVASPTSYHSRHNPQAEALWRRSFSDSLDSSTILQGSIWLSPDELQRDFTGGSNGPIKCGGLSDIYRGTLQRVDEGPIVVAIKRLRDGAQPLTKIIKSLENEVSIWQKLEHPYILQLYGLLPKRTGKIPDMISPWCEKGHILDYLRELQDYEYVNEVKVFLLYQVALGLRYLHKHRPSIVHGDLKGANILISDDGRVQLCDFGLSKIMAEHGFSVGSSGGKGTCRFMAPELFASDDARPTTASDIWAYGCVIIEVVSGLMPYFTKSRNEQVIWALGRNELPARPNNVTDDQWAVALQCWEIQPSRRPSAAAVAERMRALNMQAFVGIPGTMVGSSVCSITSRL</sequence>
<dbReference type="InterPro" id="IPR008271">
    <property type="entry name" value="Ser/Thr_kinase_AS"/>
</dbReference>
<gene>
    <name evidence="6" type="ORF">EXIGLDRAFT_720167</name>
</gene>
<keyword evidence="2" id="KW-0547">Nucleotide-binding</keyword>
<evidence type="ECO:0000259" key="4">
    <source>
        <dbReference type="PROSITE" id="PS50006"/>
    </source>
</evidence>
<feature type="domain" description="FHA" evidence="4">
    <location>
        <begin position="32"/>
        <end position="83"/>
    </location>
</feature>
<dbReference type="PROSITE" id="PS50006">
    <property type="entry name" value="FHA_DOMAIN"/>
    <property type="match status" value="1"/>
</dbReference>
<keyword evidence="7" id="KW-1185">Reference proteome</keyword>
<dbReference type="OrthoDB" id="346907at2759"/>
<dbReference type="InParanoid" id="A0A165GKI5"/>
<dbReference type="Gene3D" id="2.60.200.20">
    <property type="match status" value="1"/>
</dbReference>
<dbReference type="PRINTS" id="PR00109">
    <property type="entry name" value="TYRKINASE"/>
</dbReference>
<feature type="domain" description="Protein kinase" evidence="5">
    <location>
        <begin position="233"/>
        <end position="507"/>
    </location>
</feature>
<dbReference type="GO" id="GO:0004674">
    <property type="term" value="F:protein serine/threonine kinase activity"/>
    <property type="evidence" value="ECO:0007669"/>
    <property type="project" value="TreeGrafter"/>
</dbReference>
<dbReference type="EMBL" id="KV426044">
    <property type="protein sequence ID" value="KZV90655.1"/>
    <property type="molecule type" value="Genomic_DNA"/>
</dbReference>